<dbReference type="InterPro" id="IPR003439">
    <property type="entry name" value="ABC_transporter-like_ATP-bd"/>
</dbReference>
<feature type="domain" description="ABC transmembrane type-1" evidence="9">
    <location>
        <begin position="30"/>
        <end position="315"/>
    </location>
</feature>
<keyword evidence="4 10" id="KW-0067">ATP-binding</keyword>
<dbReference type="InterPro" id="IPR027417">
    <property type="entry name" value="P-loop_NTPase"/>
</dbReference>
<dbReference type="Pfam" id="PF00005">
    <property type="entry name" value="ABC_tran"/>
    <property type="match status" value="1"/>
</dbReference>
<comment type="subcellular location">
    <subcellularLocation>
        <location evidence="1">Cell membrane</location>
        <topology evidence="1">Multi-pass membrane protein</topology>
    </subcellularLocation>
</comment>
<dbReference type="Proteomes" id="UP001299220">
    <property type="component" value="Unassembled WGS sequence"/>
</dbReference>
<dbReference type="CDD" id="cd03254">
    <property type="entry name" value="ABCC_Glucan_exporter_like"/>
    <property type="match status" value="1"/>
</dbReference>
<dbReference type="SMART" id="SM00382">
    <property type="entry name" value="AAA"/>
    <property type="match status" value="1"/>
</dbReference>
<dbReference type="PANTHER" id="PTHR43394">
    <property type="entry name" value="ATP-DEPENDENT PERMEASE MDL1, MITOCHONDRIAL"/>
    <property type="match status" value="1"/>
</dbReference>
<keyword evidence="6 7" id="KW-0472">Membrane</keyword>
<evidence type="ECO:0000256" key="4">
    <source>
        <dbReference type="ARBA" id="ARBA00022840"/>
    </source>
</evidence>
<dbReference type="InterPro" id="IPR036640">
    <property type="entry name" value="ABC1_TM_sf"/>
</dbReference>
<dbReference type="Gene3D" id="3.40.50.300">
    <property type="entry name" value="P-loop containing nucleotide triphosphate hydrolases"/>
    <property type="match status" value="1"/>
</dbReference>
<feature type="transmembrane region" description="Helical" evidence="7">
    <location>
        <begin position="69"/>
        <end position="90"/>
    </location>
</feature>
<evidence type="ECO:0000256" key="2">
    <source>
        <dbReference type="ARBA" id="ARBA00022692"/>
    </source>
</evidence>
<keyword evidence="3" id="KW-0547">Nucleotide-binding</keyword>
<dbReference type="InterPro" id="IPR039421">
    <property type="entry name" value="Type_1_exporter"/>
</dbReference>
<comment type="caution">
    <text evidence="10">The sequence shown here is derived from an EMBL/GenBank/DDBJ whole genome shotgun (WGS) entry which is preliminary data.</text>
</comment>
<keyword evidence="2 7" id="KW-0812">Transmembrane</keyword>
<dbReference type="InterPro" id="IPR017871">
    <property type="entry name" value="ABC_transporter-like_CS"/>
</dbReference>
<dbReference type="EMBL" id="JAFBIT010000002">
    <property type="protein sequence ID" value="MCF2652391.1"/>
    <property type="molecule type" value="Genomic_DNA"/>
</dbReference>
<keyword evidence="11" id="KW-1185">Reference proteome</keyword>
<organism evidence="10 11">
    <name type="scientific">Anaeromassilibacillus senegalensis</name>
    <dbReference type="NCBI Taxonomy" id="1673717"/>
    <lineage>
        <taxon>Bacteria</taxon>
        <taxon>Bacillati</taxon>
        <taxon>Bacillota</taxon>
        <taxon>Clostridia</taxon>
        <taxon>Eubacteriales</taxon>
        <taxon>Acutalibacteraceae</taxon>
        <taxon>Anaeromassilibacillus</taxon>
    </lineage>
</organism>
<dbReference type="RefSeq" id="WP_235323447.1">
    <property type="nucleotide sequence ID" value="NZ_JAFBIT010000002.1"/>
</dbReference>
<evidence type="ECO:0000313" key="10">
    <source>
        <dbReference type="EMBL" id="MCF2652391.1"/>
    </source>
</evidence>
<dbReference type="Pfam" id="PF00664">
    <property type="entry name" value="ABC_membrane"/>
    <property type="match status" value="1"/>
</dbReference>
<accession>A0ABS9CMM3</accession>
<name>A0ABS9CMM3_9FIRM</name>
<dbReference type="PROSITE" id="PS00211">
    <property type="entry name" value="ABC_TRANSPORTER_1"/>
    <property type="match status" value="1"/>
</dbReference>
<feature type="domain" description="ABC transporter" evidence="8">
    <location>
        <begin position="349"/>
        <end position="583"/>
    </location>
</feature>
<proteinExistence type="predicted"/>
<evidence type="ECO:0000259" key="8">
    <source>
        <dbReference type="PROSITE" id="PS50893"/>
    </source>
</evidence>
<evidence type="ECO:0000256" key="6">
    <source>
        <dbReference type="ARBA" id="ARBA00023136"/>
    </source>
</evidence>
<dbReference type="SUPFAM" id="SSF90123">
    <property type="entry name" value="ABC transporter transmembrane region"/>
    <property type="match status" value="1"/>
</dbReference>
<gene>
    <name evidence="10" type="ORF">JQM67_07235</name>
</gene>
<reference evidence="10 11" key="1">
    <citation type="submission" date="2020-12" db="EMBL/GenBank/DDBJ databases">
        <title>Whole genome sequences of gut porcine anaerobes.</title>
        <authorList>
            <person name="Kubasova T."/>
            <person name="Jahodarova E."/>
            <person name="Rychlik I."/>
        </authorList>
    </citation>
    <scope>NUCLEOTIDE SEQUENCE [LARGE SCALE GENOMIC DNA]</scope>
    <source>
        <strain evidence="10 11">An867</strain>
    </source>
</reference>
<dbReference type="Gene3D" id="1.20.1560.10">
    <property type="entry name" value="ABC transporter type 1, transmembrane domain"/>
    <property type="match status" value="1"/>
</dbReference>
<dbReference type="InterPro" id="IPR011527">
    <property type="entry name" value="ABC1_TM_dom"/>
</dbReference>
<dbReference type="PROSITE" id="PS50893">
    <property type="entry name" value="ABC_TRANSPORTER_2"/>
    <property type="match status" value="1"/>
</dbReference>
<evidence type="ECO:0000256" key="5">
    <source>
        <dbReference type="ARBA" id="ARBA00022989"/>
    </source>
</evidence>
<dbReference type="SUPFAM" id="SSF52540">
    <property type="entry name" value="P-loop containing nucleoside triphosphate hydrolases"/>
    <property type="match status" value="1"/>
</dbReference>
<dbReference type="PROSITE" id="PS50929">
    <property type="entry name" value="ABC_TM1F"/>
    <property type="match status" value="1"/>
</dbReference>
<evidence type="ECO:0000256" key="7">
    <source>
        <dbReference type="SAM" id="Phobius"/>
    </source>
</evidence>
<evidence type="ECO:0000256" key="3">
    <source>
        <dbReference type="ARBA" id="ARBA00022741"/>
    </source>
</evidence>
<evidence type="ECO:0000313" key="11">
    <source>
        <dbReference type="Proteomes" id="UP001299220"/>
    </source>
</evidence>
<dbReference type="InterPro" id="IPR003593">
    <property type="entry name" value="AAA+_ATPase"/>
</dbReference>
<keyword evidence="5 7" id="KW-1133">Transmembrane helix</keyword>
<protein>
    <submittedName>
        <fullName evidence="10">ABC transporter ATP-binding protein</fullName>
    </submittedName>
</protein>
<sequence>MKPNAKPKMKKTAILSRLLPYLLRYKLLLFLAVLLTMGGNLLALAGPYVSGLAIDAMELGRGRVDFPRVLFYAAVMVVLYILSAGLSYGLTRLMIVISRRVVYTMRRDVFHKLTELPVGYFDTNQTGDILSRISYDIDTINTSLSHDLVQVFASVVTVGGALVMMLTISPPLVLVFAVTVPLSFFMTKKITGFTRPLFRRRSAKLGELNGFVEEMISGQKTLRAYSQEEHTIEKLDVQNNETVDAYYKADYYGSMVGPSVNFVNNLSLSLVSFFGALLFLRGSISIGNISSFVLYSRKFSGPINEIANIIGELQSAFSAAERVFRLLDEPPEPVDSADAVDLKAVDGEVALEHVNFGYTSDRQIIKDLSLTVPKGALIAIVGPTGAGKTTIINLLMRFYDVDSGEIRLDGRPIGDMTRRSLRLNYSMVLQDTWLFNGTVYENIAYGSETATRADVERVCKACGIHEYILTLPEGYDTVLDDDGSNISKGQKQLMTIARAMLLDASLLILDEATSNVDTRTEMKIQKAMRALMADKTCFVIAHRLSTIRNADLILVVRDGEIVERGTHDELMHSDTFYRRLYNAQFA</sequence>
<dbReference type="PANTHER" id="PTHR43394:SF1">
    <property type="entry name" value="ATP-BINDING CASSETTE SUB-FAMILY B MEMBER 10, MITOCHONDRIAL"/>
    <property type="match status" value="1"/>
</dbReference>
<dbReference type="CDD" id="cd18547">
    <property type="entry name" value="ABC_6TM_Tm288_like"/>
    <property type="match status" value="1"/>
</dbReference>
<evidence type="ECO:0000259" key="9">
    <source>
        <dbReference type="PROSITE" id="PS50929"/>
    </source>
</evidence>
<evidence type="ECO:0000256" key="1">
    <source>
        <dbReference type="ARBA" id="ARBA00004651"/>
    </source>
</evidence>
<dbReference type="GO" id="GO:0005524">
    <property type="term" value="F:ATP binding"/>
    <property type="evidence" value="ECO:0007669"/>
    <property type="project" value="UniProtKB-KW"/>
</dbReference>